<evidence type="ECO:0000313" key="7">
    <source>
        <dbReference type="EMBL" id="AGR48563.1"/>
    </source>
</evidence>
<dbReference type="InterPro" id="IPR027417">
    <property type="entry name" value="P-loop_NTPase"/>
</dbReference>
<dbReference type="Pfam" id="PF17289">
    <property type="entry name" value="Terminase_6C"/>
    <property type="match status" value="1"/>
</dbReference>
<dbReference type="Gene3D" id="3.30.420.240">
    <property type="match status" value="1"/>
</dbReference>
<evidence type="ECO:0000313" key="8">
    <source>
        <dbReference type="Proteomes" id="UP000027000"/>
    </source>
</evidence>
<evidence type="ECO:0000256" key="3">
    <source>
        <dbReference type="ARBA" id="ARBA00022840"/>
    </source>
</evidence>
<dbReference type="Gene3D" id="3.40.50.300">
    <property type="entry name" value="P-loop containing nucleotide triphosphate hydrolases"/>
    <property type="match status" value="1"/>
</dbReference>
<accession>A0A059PYE3</accession>
<dbReference type="OrthoDB" id="695at10239"/>
<organism evidence="7 8">
    <name type="scientific">Anabaena phage A-4L</name>
    <dbReference type="NCBI Taxonomy" id="1357732"/>
    <lineage>
        <taxon>Viruses</taxon>
        <taxon>Duplodnaviria</taxon>
        <taxon>Heunggongvirae</taxon>
        <taxon>Uroviricota</taxon>
        <taxon>Caudoviricetes</taxon>
        <taxon>Saffermanviridae</taxon>
        <taxon>Kozyakovvirus</taxon>
        <taxon>Kozyakovvirus A4L</taxon>
    </lineage>
</organism>
<keyword evidence="3" id="KW-0067">ATP-binding</keyword>
<keyword evidence="4" id="KW-0231">Viral genome packaging</keyword>
<sequence>MAQMPRGHLKSTIGSVLYILWRIYRNPDIRILYGSAELRLVKAFMRELKQYLEDENLATTVWNARPHIPGRLVPILDGQRSRAKKRGDEFDDTEATDKKVLWNAQAIQVVREWKGKEATVFATSLGSKATGDHYDLLILDDIVDKFNSDTPAKRETLFDWCQDMESVIDPVRRVLCGKAGTIEVWDEIGDEVLILGTRYFRGDYYEYIEQNAKDLEYKVFKRNIYRNGKNADGNYLWAEKFTPEYVARLRKRLTSKQWASQYLNTIFNNEDVKLNRDSVKWLTSRELHANSDGTVLAKIPDSTKPIELRPYIIIDPAISQSATADATSILVGAVDHLYNVYVLDVKYGRFNPNKTVELVEELVRKWNTFCIYIETNNVGAALSFTLRNHFKTRMPIVIREHRVGQGNVYGIKGDKATRIENRIQPLLENGQLWMVDFIAANQLIMDEFDLFPSKGGHDDFLDTIDQLCAIAKPRPQAKPRATQSTRHVNTKYGGTR</sequence>
<feature type="region of interest" description="Disordered" evidence="5">
    <location>
        <begin position="474"/>
        <end position="496"/>
    </location>
</feature>
<evidence type="ECO:0000256" key="1">
    <source>
        <dbReference type="ARBA" id="ARBA00022612"/>
    </source>
</evidence>
<keyword evidence="2" id="KW-0547">Nucleotide-binding</keyword>
<dbReference type="EMBL" id="KF356198">
    <property type="protein sequence ID" value="AGR48563.1"/>
    <property type="molecule type" value="Genomic_DNA"/>
</dbReference>
<name>A0A059PYE3_9CAUD</name>
<evidence type="ECO:0000259" key="6">
    <source>
        <dbReference type="Pfam" id="PF17289"/>
    </source>
</evidence>
<protein>
    <submittedName>
        <fullName evidence="7">Terminase</fullName>
    </submittedName>
</protein>
<evidence type="ECO:0000256" key="4">
    <source>
        <dbReference type="ARBA" id="ARBA00023219"/>
    </source>
</evidence>
<feature type="domain" description="Terminase large subunit gp17-like C-terminal" evidence="6">
    <location>
        <begin position="314"/>
        <end position="464"/>
    </location>
</feature>
<keyword evidence="8" id="KW-1185">Reference proteome</keyword>
<evidence type="ECO:0000256" key="2">
    <source>
        <dbReference type="ARBA" id="ARBA00022741"/>
    </source>
</evidence>
<keyword evidence="1" id="KW-1188">Viral release from host cell</keyword>
<proteinExistence type="predicted"/>
<reference evidence="7 8" key="1">
    <citation type="journal article" date="2015" name="Virus Res.">
        <title>Unraveling the genome structure of cyanobacterial podovirus A-4L with long direct terminal repeats.</title>
        <authorList>
            <person name="Ou T."/>
            <person name="Liao X.Y."/>
            <person name="Gao X.C."/>
            <person name="Xu X.D."/>
            <person name="Zhang Q.Y."/>
        </authorList>
    </citation>
    <scope>NUCLEOTIDE SEQUENCE [LARGE SCALE GENOMIC DNA]</scope>
</reference>
<dbReference type="InterPro" id="IPR035421">
    <property type="entry name" value="Terminase_6C"/>
</dbReference>
<dbReference type="GeneID" id="19686327"/>
<dbReference type="Proteomes" id="UP000027000">
    <property type="component" value="Segment"/>
</dbReference>
<dbReference type="RefSeq" id="YP_009042806.1">
    <property type="nucleotide sequence ID" value="NC_024358.1"/>
</dbReference>
<gene>
    <name evidence="7" type="ORF">A4L_36</name>
</gene>
<dbReference type="KEGG" id="vg:19686327"/>
<dbReference type="GO" id="GO:0005524">
    <property type="term" value="F:ATP binding"/>
    <property type="evidence" value="ECO:0007669"/>
    <property type="project" value="UniProtKB-KW"/>
</dbReference>
<evidence type="ECO:0000256" key="5">
    <source>
        <dbReference type="SAM" id="MobiDB-lite"/>
    </source>
</evidence>